<dbReference type="Gene3D" id="3.30.70.270">
    <property type="match status" value="1"/>
</dbReference>
<dbReference type="InterPro" id="IPR000160">
    <property type="entry name" value="GGDEF_dom"/>
</dbReference>
<dbReference type="EMBL" id="DTEN01000238">
    <property type="protein sequence ID" value="HGI75238.1"/>
    <property type="molecule type" value="Genomic_DNA"/>
</dbReference>
<dbReference type="SMART" id="SM00267">
    <property type="entry name" value="GGDEF"/>
    <property type="match status" value="1"/>
</dbReference>
<gene>
    <name evidence="5" type="ORF">ENU96_06150</name>
</gene>
<reference evidence="5" key="1">
    <citation type="journal article" date="2020" name="mSystems">
        <title>Genome- and Community-Level Interaction Insights into Carbon Utilization and Element Cycling Functions of Hydrothermarchaeota in Hydrothermal Sediment.</title>
        <authorList>
            <person name="Zhou Z."/>
            <person name="Liu Y."/>
            <person name="Xu W."/>
            <person name="Pan J."/>
            <person name="Luo Z.H."/>
            <person name="Li M."/>
        </authorList>
    </citation>
    <scope>NUCLEOTIDE SEQUENCE [LARGE SCALE GENOMIC DNA]</scope>
    <source>
        <strain evidence="5">SpSt-716</strain>
    </source>
</reference>
<comment type="caution">
    <text evidence="5">The sequence shown here is derived from an EMBL/GenBank/DDBJ whole genome shotgun (WGS) entry which is preliminary data.</text>
</comment>
<dbReference type="NCBIfam" id="TIGR00254">
    <property type="entry name" value="GGDEF"/>
    <property type="match status" value="1"/>
</dbReference>
<evidence type="ECO:0000256" key="1">
    <source>
        <dbReference type="ARBA" id="ARBA00012528"/>
    </source>
</evidence>
<dbReference type="PROSITE" id="PS50887">
    <property type="entry name" value="GGDEF"/>
    <property type="match status" value="1"/>
</dbReference>
<evidence type="ECO:0000313" key="5">
    <source>
        <dbReference type="EMBL" id="HGI75238.1"/>
    </source>
</evidence>
<keyword evidence="3" id="KW-1133">Transmembrane helix</keyword>
<dbReference type="InterPro" id="IPR043128">
    <property type="entry name" value="Rev_trsase/Diguanyl_cyclase"/>
</dbReference>
<proteinExistence type="predicted"/>
<feature type="region of interest" description="Disordered" evidence="2">
    <location>
        <begin position="210"/>
        <end position="252"/>
    </location>
</feature>
<dbReference type="Pfam" id="PF00990">
    <property type="entry name" value="GGDEF"/>
    <property type="match status" value="1"/>
</dbReference>
<feature type="compositionally biased region" description="Basic and acidic residues" evidence="2">
    <location>
        <begin position="210"/>
        <end position="220"/>
    </location>
</feature>
<dbReference type="PANTHER" id="PTHR45138:SF6">
    <property type="entry name" value="DIGUANYLATE CYCLASE DGCN"/>
    <property type="match status" value="1"/>
</dbReference>
<feature type="transmembrane region" description="Helical" evidence="3">
    <location>
        <begin position="6"/>
        <end position="21"/>
    </location>
</feature>
<dbReference type="GO" id="GO:0052621">
    <property type="term" value="F:diguanylate cyclase activity"/>
    <property type="evidence" value="ECO:0007669"/>
    <property type="project" value="UniProtKB-EC"/>
</dbReference>
<dbReference type="PANTHER" id="PTHR45138">
    <property type="entry name" value="REGULATORY COMPONENTS OF SENSORY TRANSDUCTION SYSTEM"/>
    <property type="match status" value="1"/>
</dbReference>
<evidence type="ECO:0000259" key="4">
    <source>
        <dbReference type="PROSITE" id="PS50887"/>
    </source>
</evidence>
<keyword evidence="3" id="KW-0812">Transmembrane</keyword>
<dbReference type="AlphaFoldDB" id="A0A7V3YM60"/>
<dbReference type="InterPro" id="IPR029787">
    <property type="entry name" value="Nucleotide_cyclase"/>
</dbReference>
<organism evidence="5">
    <name type="scientific">Candidatus Caldatribacterium californiense</name>
    <dbReference type="NCBI Taxonomy" id="1454726"/>
    <lineage>
        <taxon>Bacteria</taxon>
        <taxon>Pseudomonadati</taxon>
        <taxon>Atribacterota</taxon>
        <taxon>Atribacteria</taxon>
        <taxon>Atribacterales</taxon>
        <taxon>Candidatus Caldatribacteriaceae</taxon>
        <taxon>Candidatus Caldatribacterium</taxon>
    </lineage>
</organism>
<name>A0A7V3YM60_9BACT</name>
<keyword evidence="3" id="KW-0472">Membrane</keyword>
<dbReference type="GO" id="GO:0005886">
    <property type="term" value="C:plasma membrane"/>
    <property type="evidence" value="ECO:0007669"/>
    <property type="project" value="TreeGrafter"/>
</dbReference>
<evidence type="ECO:0000256" key="2">
    <source>
        <dbReference type="SAM" id="MobiDB-lite"/>
    </source>
</evidence>
<protein>
    <recommendedName>
        <fullName evidence="1">diguanylate cyclase</fullName>
        <ecNumber evidence="1">2.7.7.65</ecNumber>
    </recommendedName>
</protein>
<dbReference type="GO" id="GO:1902201">
    <property type="term" value="P:negative regulation of bacterial-type flagellum-dependent cell motility"/>
    <property type="evidence" value="ECO:0007669"/>
    <property type="project" value="TreeGrafter"/>
</dbReference>
<feature type="transmembrane region" description="Helical" evidence="3">
    <location>
        <begin position="33"/>
        <end position="51"/>
    </location>
</feature>
<feature type="domain" description="GGDEF" evidence="4">
    <location>
        <begin position="112"/>
        <end position="238"/>
    </location>
</feature>
<dbReference type="EC" id="2.7.7.65" evidence="1"/>
<feature type="transmembrane region" description="Helical" evidence="3">
    <location>
        <begin position="57"/>
        <end position="77"/>
    </location>
</feature>
<dbReference type="SUPFAM" id="SSF55073">
    <property type="entry name" value="Nucleotide cyclase"/>
    <property type="match status" value="1"/>
</dbReference>
<dbReference type="InterPro" id="IPR050469">
    <property type="entry name" value="Diguanylate_Cyclase"/>
</dbReference>
<dbReference type="CDD" id="cd01949">
    <property type="entry name" value="GGDEF"/>
    <property type="match status" value="1"/>
</dbReference>
<accession>A0A7V3YM60</accession>
<evidence type="ECO:0000256" key="3">
    <source>
        <dbReference type="SAM" id="Phobius"/>
    </source>
</evidence>
<dbReference type="GO" id="GO:0043709">
    <property type="term" value="P:cell adhesion involved in single-species biofilm formation"/>
    <property type="evidence" value="ECO:0007669"/>
    <property type="project" value="TreeGrafter"/>
</dbReference>
<sequence length="252" mass="27732">MEDVLRGAFLIALAVVAYHACTKTRYLVREKRWCFVSLSGLTILGLGILFAPLLPAISIFLGLSLLLFGMGGIVRYLRCSSIRDHLTNLYTRWYFFEEWLPREVKRQKRTGGTIAFAMLDVDGLKKVNDERGHAAGDRVLERFAQAVLANIRGEDIAVRFGGDEVLLAFPGGGKESARKALERIAWALGDISFSSGVSVWDGRGEPEEAIREADHRMYGEKRKKQGNSGDSSAVAGGRETRTTPNEGVLPGA</sequence>